<evidence type="ECO:0000256" key="1">
    <source>
        <dbReference type="SAM" id="SignalP"/>
    </source>
</evidence>
<dbReference type="AlphaFoldDB" id="K8DY09"/>
<sequence>MNKRLILVGLLIMAVIAFTVPTAFAADDVSSQAKAWFDQKFAAKKAWVEQAVKNGQLTPEQGQAWQQHFDQMKEWHAKNGYICPGGGQGCFGKGPGMGGGRWMNRQPVQPQT</sequence>
<feature type="signal peptide" evidence="1">
    <location>
        <begin position="1"/>
        <end position="25"/>
    </location>
</feature>
<evidence type="ECO:0000313" key="3">
    <source>
        <dbReference type="Proteomes" id="UP000009315"/>
    </source>
</evidence>
<evidence type="ECO:0008006" key="4">
    <source>
        <dbReference type="Google" id="ProtNLM"/>
    </source>
</evidence>
<dbReference type="EMBL" id="CAOS01000004">
    <property type="protein sequence ID" value="CCO07652.1"/>
    <property type="molecule type" value="Genomic_DNA"/>
</dbReference>
<protein>
    <recommendedName>
        <fullName evidence="4">DUF2680 domain-containing protein</fullName>
    </recommendedName>
</protein>
<name>K8DY09_9FIRM</name>
<dbReference type="Proteomes" id="UP000009315">
    <property type="component" value="Unassembled WGS sequence"/>
</dbReference>
<proteinExistence type="predicted"/>
<dbReference type="OrthoDB" id="1787530at2"/>
<organism evidence="2 3">
    <name type="scientific">Desulforamulus hydrothermalis Lam5 = DSM 18033</name>
    <dbReference type="NCBI Taxonomy" id="1121428"/>
    <lineage>
        <taxon>Bacteria</taxon>
        <taxon>Bacillati</taxon>
        <taxon>Bacillota</taxon>
        <taxon>Clostridia</taxon>
        <taxon>Eubacteriales</taxon>
        <taxon>Peptococcaceae</taxon>
        <taxon>Desulforamulus</taxon>
    </lineage>
</organism>
<feature type="chain" id="PRO_5010208588" description="DUF2680 domain-containing protein" evidence="1">
    <location>
        <begin position="26"/>
        <end position="112"/>
    </location>
</feature>
<gene>
    <name evidence="2" type="ORF">DESHY_120016</name>
</gene>
<reference evidence="2 3" key="1">
    <citation type="journal article" date="2013" name="Genome Announc.">
        <title>Genome Sequence of the Sulfate-Reducing Bacterium Desulfotomaculum hydrothermale Lam5(T).</title>
        <authorList>
            <person name="Amin O."/>
            <person name="Fardeau M.L."/>
            <person name="Valette O."/>
            <person name="Hirschler-Rea A."/>
            <person name="Barbe V."/>
            <person name="Medigue C."/>
            <person name="Vacherie B."/>
            <person name="Ollivier B."/>
            <person name="Bertin P.N."/>
            <person name="Dolla A."/>
        </authorList>
    </citation>
    <scope>NUCLEOTIDE SEQUENCE [LARGE SCALE GENOMIC DNA]</scope>
    <source>
        <strain evidence="3">Lam5 / DSM 18033</strain>
    </source>
</reference>
<dbReference type="eggNOG" id="ENOG5033IMY">
    <property type="taxonomic scope" value="Bacteria"/>
</dbReference>
<accession>K8DY09</accession>
<dbReference type="RefSeq" id="WP_008410626.1">
    <property type="nucleotide sequence ID" value="NZ_CAOS01000004.1"/>
</dbReference>
<keyword evidence="3" id="KW-1185">Reference proteome</keyword>
<evidence type="ECO:0000313" key="2">
    <source>
        <dbReference type="EMBL" id="CCO07652.1"/>
    </source>
</evidence>
<dbReference type="STRING" id="1121428.DESHY_120016"/>
<comment type="caution">
    <text evidence="2">The sequence shown here is derived from an EMBL/GenBank/DDBJ whole genome shotgun (WGS) entry which is preliminary data.</text>
</comment>
<keyword evidence="1" id="KW-0732">Signal</keyword>